<proteinExistence type="predicted"/>
<organism evidence="1">
    <name type="scientific">Arion vulgaris</name>
    <dbReference type="NCBI Taxonomy" id="1028688"/>
    <lineage>
        <taxon>Eukaryota</taxon>
        <taxon>Metazoa</taxon>
        <taxon>Spiralia</taxon>
        <taxon>Lophotrochozoa</taxon>
        <taxon>Mollusca</taxon>
        <taxon>Gastropoda</taxon>
        <taxon>Heterobranchia</taxon>
        <taxon>Euthyneura</taxon>
        <taxon>Panpulmonata</taxon>
        <taxon>Eupulmonata</taxon>
        <taxon>Stylommatophora</taxon>
        <taxon>Helicina</taxon>
        <taxon>Arionoidea</taxon>
        <taxon>Arionidae</taxon>
        <taxon>Arion</taxon>
    </lineage>
</organism>
<dbReference type="EMBL" id="HACG01023207">
    <property type="protein sequence ID" value="CEK70072.1"/>
    <property type="molecule type" value="Transcribed_RNA"/>
</dbReference>
<feature type="non-terminal residue" evidence="1">
    <location>
        <position position="50"/>
    </location>
</feature>
<dbReference type="AlphaFoldDB" id="A0A0B6ZNX4"/>
<protein>
    <submittedName>
        <fullName evidence="1">Uncharacterized protein</fullName>
    </submittedName>
</protein>
<sequence length="50" mass="5582">MIKLVMCHTSHTGNTGVYKHQIWTAISISFTNDTGWVMPSGTRMLMIQVG</sequence>
<accession>A0A0B6ZNX4</accession>
<gene>
    <name evidence="1" type="primary">ORF72728</name>
</gene>
<reference evidence="1" key="1">
    <citation type="submission" date="2014-12" db="EMBL/GenBank/DDBJ databases">
        <title>Insight into the proteome of Arion vulgaris.</title>
        <authorList>
            <person name="Aradska J."/>
            <person name="Bulat T."/>
            <person name="Smidak R."/>
            <person name="Sarate P."/>
            <person name="Gangsoo J."/>
            <person name="Sialana F."/>
            <person name="Bilban M."/>
            <person name="Lubec G."/>
        </authorList>
    </citation>
    <scope>NUCLEOTIDE SEQUENCE</scope>
    <source>
        <tissue evidence="1">Skin</tissue>
    </source>
</reference>
<name>A0A0B6ZNX4_9EUPU</name>
<evidence type="ECO:0000313" key="1">
    <source>
        <dbReference type="EMBL" id="CEK70072.1"/>
    </source>
</evidence>